<dbReference type="RefSeq" id="XP_017882072.1">
    <property type="nucleotide sequence ID" value="XM_018026583.2"/>
</dbReference>
<dbReference type="Proteomes" id="UP000694925">
    <property type="component" value="Unplaced"/>
</dbReference>
<evidence type="ECO:0000313" key="4">
    <source>
        <dbReference type="RefSeq" id="XP_017882073.1"/>
    </source>
</evidence>
<dbReference type="PANTHER" id="PTHR15827:SF2">
    <property type="entry name" value="CYCLIN-DEPENDENT KINASE 2-INTERACTING PROTEIN"/>
    <property type="match status" value="1"/>
</dbReference>
<reference evidence="3 4" key="1">
    <citation type="submission" date="2025-04" db="UniProtKB">
        <authorList>
            <consortium name="RefSeq"/>
        </authorList>
    </citation>
    <scope>IDENTIFICATION</scope>
    <source>
        <tissue evidence="3 4">Whole body</tissue>
    </source>
</reference>
<keyword evidence="2" id="KW-1185">Reference proteome</keyword>
<evidence type="ECO:0000313" key="2">
    <source>
        <dbReference type="Proteomes" id="UP000694925"/>
    </source>
</evidence>
<dbReference type="PRINTS" id="PR02040">
    <property type="entry name" value="CDK2IP"/>
</dbReference>
<dbReference type="KEGG" id="ccal:108626114"/>
<accession>A0AAJ7J1C3</accession>
<sequence length="187" mass="21090">MNKAQFSPVSKISPPAKMAQGRNLTGSARHIRDLTADIHASIQQWNTLHLQGVTLLKNITLAKQDESYSPSLQELCDELEIICNGLDDVVLNLGQITHQMKITTSLDNSTHKLFATWPRTKFGQVAESIYNAYSREVKVKCKILEDAAHYCSESWKMLFLASWVHQPLLSEDLTVLLESMLIETGHR</sequence>
<proteinExistence type="predicted"/>
<organism evidence="2 4">
    <name type="scientific">Ceratina calcarata</name>
    <dbReference type="NCBI Taxonomy" id="156304"/>
    <lineage>
        <taxon>Eukaryota</taxon>
        <taxon>Metazoa</taxon>
        <taxon>Ecdysozoa</taxon>
        <taxon>Arthropoda</taxon>
        <taxon>Hexapoda</taxon>
        <taxon>Insecta</taxon>
        <taxon>Pterygota</taxon>
        <taxon>Neoptera</taxon>
        <taxon>Endopterygota</taxon>
        <taxon>Hymenoptera</taxon>
        <taxon>Apocrita</taxon>
        <taxon>Aculeata</taxon>
        <taxon>Apoidea</taxon>
        <taxon>Anthophila</taxon>
        <taxon>Apidae</taxon>
        <taxon>Ceratina</taxon>
        <taxon>Zadontomerus</taxon>
    </lineage>
</organism>
<dbReference type="GeneID" id="108626114"/>
<dbReference type="RefSeq" id="XP_017882073.1">
    <property type="nucleotide sequence ID" value="XM_018026584.2"/>
</dbReference>
<gene>
    <name evidence="3 4" type="primary">LOC108626114</name>
</gene>
<feature type="compositionally biased region" description="Polar residues" evidence="1">
    <location>
        <begin position="1"/>
        <end position="10"/>
    </location>
</feature>
<evidence type="ECO:0000313" key="3">
    <source>
        <dbReference type="RefSeq" id="XP_017882072.1"/>
    </source>
</evidence>
<name>A0AAJ7J1C3_9HYME</name>
<dbReference type="InterPro" id="IPR023250">
    <property type="entry name" value="Cyclin-dep_Kinase_2_interact"/>
</dbReference>
<feature type="region of interest" description="Disordered" evidence="1">
    <location>
        <begin position="1"/>
        <end position="23"/>
    </location>
</feature>
<protein>
    <submittedName>
        <fullName evidence="3 4">Cyclin-dependent kinase 2-interacting protein-like isoform X1</fullName>
    </submittedName>
</protein>
<dbReference type="AlphaFoldDB" id="A0AAJ7J1C3"/>
<dbReference type="PANTHER" id="PTHR15827">
    <property type="entry name" value="CYCLIN-DEPENDENT KINASE 2-INTERACTING PROTEIN"/>
    <property type="match status" value="1"/>
</dbReference>
<evidence type="ECO:0000256" key="1">
    <source>
        <dbReference type="SAM" id="MobiDB-lite"/>
    </source>
</evidence>